<protein>
    <submittedName>
        <fullName evidence="2">Type IV pilus modification protein PilV</fullName>
    </submittedName>
</protein>
<reference evidence="2" key="1">
    <citation type="submission" date="2019-12" db="EMBL/GenBank/DDBJ databases">
        <title>Novel species isolated from a subtropical stream in China.</title>
        <authorList>
            <person name="Lu H."/>
        </authorList>
    </citation>
    <scope>NUCLEOTIDE SEQUENCE [LARGE SCALE GENOMIC DNA]</scope>
    <source>
        <strain evidence="2">FT93W</strain>
    </source>
</reference>
<dbReference type="Proteomes" id="UP000444316">
    <property type="component" value="Unassembled WGS sequence"/>
</dbReference>
<dbReference type="AlphaFoldDB" id="A0A845HVY3"/>
<comment type="caution">
    <text evidence="2">The sequence shown here is derived from an EMBL/GenBank/DDBJ whole genome shotgun (WGS) entry which is preliminary data.</text>
</comment>
<dbReference type="Pfam" id="PF22150">
    <property type="entry name" value="Tt1218-like"/>
    <property type="match status" value="1"/>
</dbReference>
<dbReference type="InterPro" id="IPR054402">
    <property type="entry name" value="Tt1218-like_dom"/>
</dbReference>
<evidence type="ECO:0000313" key="3">
    <source>
        <dbReference type="Proteomes" id="UP000444316"/>
    </source>
</evidence>
<dbReference type="Pfam" id="PF07963">
    <property type="entry name" value="N_methyl"/>
    <property type="match status" value="1"/>
</dbReference>
<dbReference type="NCBIfam" id="TIGR02523">
    <property type="entry name" value="type_IV_pilV"/>
    <property type="match status" value="1"/>
</dbReference>
<name>A0A845HVY3_9BURK</name>
<evidence type="ECO:0000313" key="2">
    <source>
        <dbReference type="EMBL" id="MYN45022.1"/>
    </source>
</evidence>
<proteinExistence type="predicted"/>
<dbReference type="NCBIfam" id="TIGR02532">
    <property type="entry name" value="IV_pilin_GFxxxE"/>
    <property type="match status" value="1"/>
</dbReference>
<accession>A0A845HVY3</accession>
<dbReference type="InterPro" id="IPR013362">
    <property type="entry name" value="Pilus_4_PilV"/>
</dbReference>
<gene>
    <name evidence="2" type="primary">pilV</name>
    <name evidence="2" type="ORF">GTP23_08065</name>
</gene>
<feature type="domain" description="Type IV pilin Tt1218-like" evidence="1">
    <location>
        <begin position="31"/>
        <end position="110"/>
    </location>
</feature>
<sequence>MRAHFSCSGFTLLEVLVALLLLALGIAGSAAMQLVALRVAYQDQLLVQASHLAGTLAERMRANAATARDGTADNPYLFAYDAASGAAPPVPPVLCFGAACTSRQLALFDCYEAQLLVYRLLPAGRLQICRDQHPVTAGKLQWDCDGGPDAPLVIKLGWHGKLADGAVQNNGELAMTAPAPVLAVTVRVP</sequence>
<dbReference type="InterPro" id="IPR012902">
    <property type="entry name" value="N_methyl_site"/>
</dbReference>
<keyword evidence="3" id="KW-1185">Reference proteome</keyword>
<dbReference type="EMBL" id="WWCL01000002">
    <property type="protein sequence ID" value="MYN45022.1"/>
    <property type="molecule type" value="Genomic_DNA"/>
</dbReference>
<dbReference type="RefSeq" id="WP_161034736.1">
    <property type="nucleotide sequence ID" value="NZ_WWCL01000002.1"/>
</dbReference>
<organism evidence="2 3">
    <name type="scientific">Duganella fentianensis</name>
    <dbReference type="NCBI Taxonomy" id="2692177"/>
    <lineage>
        <taxon>Bacteria</taxon>
        <taxon>Pseudomonadati</taxon>
        <taxon>Pseudomonadota</taxon>
        <taxon>Betaproteobacteria</taxon>
        <taxon>Burkholderiales</taxon>
        <taxon>Oxalobacteraceae</taxon>
        <taxon>Telluria group</taxon>
        <taxon>Duganella</taxon>
    </lineage>
</organism>
<evidence type="ECO:0000259" key="1">
    <source>
        <dbReference type="Pfam" id="PF22150"/>
    </source>
</evidence>